<dbReference type="InterPro" id="IPR036188">
    <property type="entry name" value="FAD/NAD-bd_sf"/>
</dbReference>
<feature type="domain" description="RsdA/BaiN/AoA(So)-like insert" evidence="5">
    <location>
        <begin position="198"/>
        <end position="358"/>
    </location>
</feature>
<proteinExistence type="predicted"/>
<gene>
    <name evidence="6" type="ORF">DXC40_00505</name>
</gene>
<dbReference type="Pfam" id="PF03486">
    <property type="entry name" value="HI0933_like"/>
    <property type="match status" value="1"/>
</dbReference>
<dbReference type="PANTHER" id="PTHR42887:SF2">
    <property type="entry name" value="OS12G0638800 PROTEIN"/>
    <property type="match status" value="1"/>
</dbReference>
<feature type="domain" description="RsdA/BaiN/AoA(So)-like Rossmann fold-like" evidence="4">
    <location>
        <begin position="12"/>
        <end position="412"/>
    </location>
</feature>
<evidence type="ECO:0000313" key="7">
    <source>
        <dbReference type="Proteomes" id="UP000260828"/>
    </source>
</evidence>
<evidence type="ECO:0000256" key="2">
    <source>
        <dbReference type="ARBA" id="ARBA00022630"/>
    </source>
</evidence>
<evidence type="ECO:0000313" key="6">
    <source>
        <dbReference type="EMBL" id="RGE70453.1"/>
    </source>
</evidence>
<dbReference type="PRINTS" id="PR00420">
    <property type="entry name" value="RNGMNOXGNASE"/>
</dbReference>
<dbReference type="InterPro" id="IPR057661">
    <property type="entry name" value="RsdA/BaiN/AoA(So)_Rossmann"/>
</dbReference>
<evidence type="ECO:0000256" key="1">
    <source>
        <dbReference type="ARBA" id="ARBA00001974"/>
    </source>
</evidence>
<dbReference type="Gene3D" id="2.40.30.10">
    <property type="entry name" value="Translation factors"/>
    <property type="match status" value="1"/>
</dbReference>
<dbReference type="SUPFAM" id="SSF160996">
    <property type="entry name" value="HI0933 insert domain-like"/>
    <property type="match status" value="1"/>
</dbReference>
<dbReference type="Gene3D" id="1.10.8.260">
    <property type="entry name" value="HI0933 insert domain-like"/>
    <property type="match status" value="1"/>
</dbReference>
<dbReference type="Proteomes" id="UP000260828">
    <property type="component" value="Unassembled WGS sequence"/>
</dbReference>
<evidence type="ECO:0000256" key="3">
    <source>
        <dbReference type="ARBA" id="ARBA00022827"/>
    </source>
</evidence>
<dbReference type="NCBIfam" id="TIGR00275">
    <property type="entry name" value="aminoacetone oxidase family FAD-binding enzyme"/>
    <property type="match status" value="1"/>
</dbReference>
<dbReference type="OrthoDB" id="9773233at2"/>
<keyword evidence="2" id="KW-0285">Flavoprotein</keyword>
<evidence type="ECO:0000259" key="5">
    <source>
        <dbReference type="Pfam" id="PF22780"/>
    </source>
</evidence>
<reference evidence="6 7" key="1">
    <citation type="submission" date="2018-08" db="EMBL/GenBank/DDBJ databases">
        <title>A genome reference for cultivated species of the human gut microbiota.</title>
        <authorList>
            <person name="Zou Y."/>
            <person name="Xue W."/>
            <person name="Luo G."/>
        </authorList>
    </citation>
    <scope>NUCLEOTIDE SEQUENCE [LARGE SCALE GENOMIC DNA]</scope>
    <source>
        <strain evidence="6 7">TF05-12AC</strain>
    </source>
</reference>
<evidence type="ECO:0000259" key="4">
    <source>
        <dbReference type="Pfam" id="PF03486"/>
    </source>
</evidence>
<accession>A0A3E3ITV2</accession>
<dbReference type="InterPro" id="IPR055178">
    <property type="entry name" value="RsdA/BaiN/AoA(So)-like_dom"/>
</dbReference>
<dbReference type="EMBL" id="QVME01000001">
    <property type="protein sequence ID" value="RGE70453.1"/>
    <property type="molecule type" value="Genomic_DNA"/>
</dbReference>
<dbReference type="Gene3D" id="3.50.50.60">
    <property type="entry name" value="FAD/NAD(P)-binding domain"/>
    <property type="match status" value="1"/>
</dbReference>
<protein>
    <submittedName>
        <fullName evidence="6">NAD(P)/FAD-dependent oxidoreductase</fullName>
    </submittedName>
</protein>
<dbReference type="SUPFAM" id="SSF51905">
    <property type="entry name" value="FAD/NAD(P)-binding domain"/>
    <property type="match status" value="1"/>
</dbReference>
<dbReference type="Pfam" id="PF22780">
    <property type="entry name" value="HI0933_like_1st"/>
    <property type="match status" value="1"/>
</dbReference>
<dbReference type="InterPro" id="IPR004792">
    <property type="entry name" value="BaiN-like"/>
</dbReference>
<comment type="caution">
    <text evidence="6">The sequence shown here is derived from an EMBL/GenBank/DDBJ whole genome shotgun (WGS) entry which is preliminary data.</text>
</comment>
<keyword evidence="3" id="KW-0274">FAD</keyword>
<dbReference type="InterPro" id="IPR023166">
    <property type="entry name" value="BaiN-like_dom_sf"/>
</dbReference>
<comment type="cofactor">
    <cofactor evidence="1">
        <name>FAD</name>
        <dbReference type="ChEBI" id="CHEBI:57692"/>
    </cofactor>
</comment>
<sequence>MKSMGREPVAIKTIVIGAGAAGLCCAGFLARAGMPALVLERGPRPARKVLVTGKGRCNVTNNCTPDVFLKNVRTNSRFLYSASSAFSPEDTIRLFESLGVPLKTERGNRVFPVSDRAGDIADALIRFAGKDCIRMGARVSQILAEDGAVRGVRLENGGTCMADAVVLATGGMSYPGTGSTGDGYRLAERLGHTVVSPRAALVPIEASEKWCAELMGLSLKNVTLTLKNAAGKAVFSEMGEMLFTHFGVSGPLVLSASSYIKEDPGAYRIEIDLKPALNMQQLDARLLRDFAENRNRDFINALDRLLPRKLIPVAVRLSGVAPEKKVHSITQAERRAFAALLKALPVTPKAFAPIEQAVITSGGISAREINPKSMESKLIRGLYPIGEVVDVDAFTGGFNLQIAFSTAFLAAAAIAAADNG</sequence>
<dbReference type="AlphaFoldDB" id="A0A3E3ITV2"/>
<dbReference type="PANTHER" id="PTHR42887">
    <property type="entry name" value="OS12G0638800 PROTEIN"/>
    <property type="match status" value="1"/>
</dbReference>
<organism evidence="6 7">
    <name type="scientific">Anaerotruncus colihominis</name>
    <dbReference type="NCBI Taxonomy" id="169435"/>
    <lineage>
        <taxon>Bacteria</taxon>
        <taxon>Bacillati</taxon>
        <taxon>Bacillota</taxon>
        <taxon>Clostridia</taxon>
        <taxon>Eubacteriales</taxon>
        <taxon>Oscillospiraceae</taxon>
        <taxon>Anaerotruncus</taxon>
    </lineage>
</organism>
<name>A0A3E3ITV2_9FIRM</name>